<keyword evidence="1" id="KW-1133">Transmembrane helix</keyword>
<protein>
    <submittedName>
        <fullName evidence="2">Uncharacterized protein</fullName>
    </submittedName>
</protein>
<sequence>MSKLRYLVFACGICLALAVFALGILLVGYQAWDAKHVVTLMVLFVAAVVLGFLAYREAQRRD</sequence>
<evidence type="ECO:0000256" key="1">
    <source>
        <dbReference type="SAM" id="Phobius"/>
    </source>
</evidence>
<proteinExistence type="predicted"/>
<dbReference type="STRING" id="79604.AAY81_02170"/>
<evidence type="ECO:0000313" key="2">
    <source>
        <dbReference type="EMBL" id="SEO84236.1"/>
    </source>
</evidence>
<dbReference type="AlphaFoldDB" id="A0A172RWQ3"/>
<accession>A0A172RWQ3</accession>
<feature type="transmembrane region" description="Helical" evidence="1">
    <location>
        <begin position="37"/>
        <end position="55"/>
    </location>
</feature>
<dbReference type="Proteomes" id="UP000182975">
    <property type="component" value="Unassembled WGS sequence"/>
</dbReference>
<name>A0A172RWQ3_9ACTN</name>
<dbReference type="EMBL" id="FOEC01000008">
    <property type="protein sequence ID" value="SEO84236.1"/>
    <property type="molecule type" value="Genomic_DNA"/>
</dbReference>
<keyword evidence="1" id="KW-0812">Transmembrane</keyword>
<organism evidence="2 3">
    <name type="scientific">Denitrobacterium detoxificans</name>
    <dbReference type="NCBI Taxonomy" id="79604"/>
    <lineage>
        <taxon>Bacteria</taxon>
        <taxon>Bacillati</taxon>
        <taxon>Actinomycetota</taxon>
        <taxon>Coriobacteriia</taxon>
        <taxon>Eggerthellales</taxon>
        <taxon>Eggerthellaceae</taxon>
        <taxon>Denitrobacterium</taxon>
    </lineage>
</organism>
<dbReference type="OrthoDB" id="9971925at2"/>
<evidence type="ECO:0000313" key="3">
    <source>
        <dbReference type="Proteomes" id="UP000182975"/>
    </source>
</evidence>
<dbReference type="KEGG" id="ddt:AAY81_02170"/>
<keyword evidence="3" id="KW-1185">Reference proteome</keyword>
<reference evidence="3" key="1">
    <citation type="submission" date="2016-10" db="EMBL/GenBank/DDBJ databases">
        <authorList>
            <person name="Varghese N."/>
        </authorList>
    </citation>
    <scope>NUCLEOTIDE SEQUENCE [LARGE SCALE GENOMIC DNA]</scope>
    <source>
        <strain evidence="3">DSM 21843</strain>
    </source>
</reference>
<feature type="transmembrane region" description="Helical" evidence="1">
    <location>
        <begin position="7"/>
        <end position="31"/>
    </location>
</feature>
<gene>
    <name evidence="2" type="ORF">SAMN02910314_01357</name>
</gene>
<keyword evidence="1" id="KW-0472">Membrane</keyword>
<dbReference type="RefSeq" id="WP_066660805.1">
    <property type="nucleotide sequence ID" value="NZ_CP011402.1"/>
</dbReference>